<dbReference type="EMBL" id="ML976616">
    <property type="protein sequence ID" value="KAF1844583.1"/>
    <property type="molecule type" value="Genomic_DNA"/>
</dbReference>
<evidence type="ECO:0000256" key="2">
    <source>
        <dbReference type="SAM" id="Phobius"/>
    </source>
</evidence>
<dbReference type="PANTHER" id="PTHR12475:SF4">
    <property type="entry name" value="PROTEIN THEM6"/>
    <property type="match status" value="1"/>
</dbReference>
<dbReference type="Proteomes" id="UP000800039">
    <property type="component" value="Unassembled WGS sequence"/>
</dbReference>
<dbReference type="OrthoDB" id="265761at2759"/>
<dbReference type="CDD" id="cd00586">
    <property type="entry name" value="4HBT"/>
    <property type="match status" value="1"/>
</dbReference>
<gene>
    <name evidence="3" type="ORF">K460DRAFT_285637</name>
</gene>
<dbReference type="SUPFAM" id="SSF54637">
    <property type="entry name" value="Thioesterase/thiol ester dehydrase-isomerase"/>
    <property type="match status" value="1"/>
</dbReference>
<keyword evidence="2" id="KW-0472">Membrane</keyword>
<name>A0A9P4L7W7_9PLEO</name>
<sequence>MAQAASIVVAGASMAALASQPALRSTLMTALARWTGYNAPGGLWRIAAILLALANLKNLPFVWHLRFFRAFFYQLYLQPTPIPPRALFQPIITSTRTPILEMDYNLHKSNSTYFSDMDISRTHLFTALIRNGIKKNSRLYGAKKSAVQGAIGATEGTRGKHMIALGGISCLFKKEILPYKKYEMWTRLLCWDRKWFYLVTHLVKPGAGQPSSWTLQPWKKNKRVGAEDAVDPQKLLGAVYATAIAKYVIKRGRLTVPPEQALLDADMVPAKPEGWVYQSGETPSNNEDEPTNVDVDVNGILPQAANGQADEWNWDIIEAERLRGLKVAQKFAEMDGMHEFFDGGKEGVLGEFADLLF</sequence>
<evidence type="ECO:0008006" key="5">
    <source>
        <dbReference type="Google" id="ProtNLM"/>
    </source>
</evidence>
<accession>A0A9P4L7W7</accession>
<dbReference type="InterPro" id="IPR029069">
    <property type="entry name" value="HotDog_dom_sf"/>
</dbReference>
<proteinExistence type="inferred from homology"/>
<dbReference type="InterPro" id="IPR051490">
    <property type="entry name" value="THEM6_lcsJ_thioesterase"/>
</dbReference>
<dbReference type="GeneID" id="63846084"/>
<organism evidence="3 4">
    <name type="scientific">Cucurbitaria berberidis CBS 394.84</name>
    <dbReference type="NCBI Taxonomy" id="1168544"/>
    <lineage>
        <taxon>Eukaryota</taxon>
        <taxon>Fungi</taxon>
        <taxon>Dikarya</taxon>
        <taxon>Ascomycota</taxon>
        <taxon>Pezizomycotina</taxon>
        <taxon>Dothideomycetes</taxon>
        <taxon>Pleosporomycetidae</taxon>
        <taxon>Pleosporales</taxon>
        <taxon>Pleosporineae</taxon>
        <taxon>Cucurbitariaceae</taxon>
        <taxon>Cucurbitaria</taxon>
    </lineage>
</organism>
<keyword evidence="2" id="KW-1133">Transmembrane helix</keyword>
<dbReference type="PANTHER" id="PTHR12475">
    <property type="match status" value="1"/>
</dbReference>
<keyword evidence="2" id="KW-0812">Transmembrane</keyword>
<comment type="caution">
    <text evidence="3">The sequence shown here is derived from an EMBL/GenBank/DDBJ whole genome shotgun (WGS) entry which is preliminary data.</text>
</comment>
<protein>
    <recommendedName>
        <fullName evidence="5">Capsule polysaccharide biosynthesis protein</fullName>
    </recommendedName>
</protein>
<dbReference type="RefSeq" id="XP_040787146.1">
    <property type="nucleotide sequence ID" value="XM_040928832.1"/>
</dbReference>
<evidence type="ECO:0000256" key="1">
    <source>
        <dbReference type="ARBA" id="ARBA00038476"/>
    </source>
</evidence>
<dbReference type="AlphaFoldDB" id="A0A9P4L7W7"/>
<keyword evidence="4" id="KW-1185">Reference proteome</keyword>
<reference evidence="3" key="1">
    <citation type="submission" date="2020-01" db="EMBL/GenBank/DDBJ databases">
        <authorList>
            <consortium name="DOE Joint Genome Institute"/>
            <person name="Haridas S."/>
            <person name="Albert R."/>
            <person name="Binder M."/>
            <person name="Bloem J."/>
            <person name="Labutti K."/>
            <person name="Salamov A."/>
            <person name="Andreopoulos B."/>
            <person name="Baker S.E."/>
            <person name="Barry K."/>
            <person name="Bills G."/>
            <person name="Bluhm B.H."/>
            <person name="Cannon C."/>
            <person name="Castanera R."/>
            <person name="Culley D.E."/>
            <person name="Daum C."/>
            <person name="Ezra D."/>
            <person name="Gonzalez J.B."/>
            <person name="Henrissat B."/>
            <person name="Kuo A."/>
            <person name="Liang C."/>
            <person name="Lipzen A."/>
            <person name="Lutzoni F."/>
            <person name="Magnuson J."/>
            <person name="Mondo S."/>
            <person name="Nolan M."/>
            <person name="Ohm R."/>
            <person name="Pangilinan J."/>
            <person name="Park H.-J."/>
            <person name="Ramirez L."/>
            <person name="Alfaro M."/>
            <person name="Sun H."/>
            <person name="Tritt A."/>
            <person name="Yoshinaga Y."/>
            <person name="Zwiers L.-H."/>
            <person name="Turgeon B.G."/>
            <person name="Goodwin S.B."/>
            <person name="Spatafora J.W."/>
            <person name="Crous P.W."/>
            <person name="Grigoriev I.V."/>
        </authorList>
    </citation>
    <scope>NUCLEOTIDE SEQUENCE</scope>
    <source>
        <strain evidence="3">CBS 394.84</strain>
    </source>
</reference>
<evidence type="ECO:0000313" key="3">
    <source>
        <dbReference type="EMBL" id="KAF1844583.1"/>
    </source>
</evidence>
<feature type="transmembrane region" description="Helical" evidence="2">
    <location>
        <begin position="42"/>
        <end position="63"/>
    </location>
</feature>
<comment type="similarity">
    <text evidence="1">Belongs to the lcsJ thioesterase family.</text>
</comment>
<dbReference type="Pfam" id="PF13279">
    <property type="entry name" value="4HBT_2"/>
    <property type="match status" value="1"/>
</dbReference>
<evidence type="ECO:0000313" key="4">
    <source>
        <dbReference type="Proteomes" id="UP000800039"/>
    </source>
</evidence>